<protein>
    <submittedName>
        <fullName evidence="2">Uncharacterized protein</fullName>
    </submittedName>
</protein>
<dbReference type="EMBL" id="CP003928">
    <property type="protein sequence ID" value="AGJ63239.1"/>
    <property type="molecule type" value="Genomic_DNA"/>
</dbReference>
<feature type="transmembrane region" description="Helical" evidence="1">
    <location>
        <begin position="50"/>
        <end position="69"/>
    </location>
</feature>
<dbReference type="HOGENOM" id="CLU_193463_0_0_2"/>
<dbReference type="KEGG" id="sic:SiL_1793"/>
<reference evidence="2 3" key="1">
    <citation type="journal article" date="2013" name="Open Biol.">
        <title>Genomics and genetics of Sulfolobus islandicus LAL14/1, a model hyperthermophilic archaeon.</title>
        <authorList>
            <person name="Jaubert C."/>
            <person name="Danioux C."/>
            <person name="Oberto J."/>
            <person name="Cortez D."/>
            <person name="Bize A."/>
            <person name="Krupovic M."/>
            <person name="She Q."/>
            <person name="Forterre P."/>
            <person name="Prangishvili D."/>
            <person name="Sezonov G."/>
        </authorList>
    </citation>
    <scope>NUCLEOTIDE SEQUENCE [LARGE SCALE GENOMIC DNA]</scope>
    <source>
        <strain evidence="2">LAL14/1</strain>
    </source>
</reference>
<accession>M9U8A3</accession>
<sequence>MSYCFFSVILYSESSFIRHVEIEDKILIMRGILGIVAGGISTIFYSSIYILVVVISFYVFSAMLSLFLFREKKARNVFGKGIGIYLSSWFVSLLLIYNLSLR</sequence>
<evidence type="ECO:0000313" key="2">
    <source>
        <dbReference type="EMBL" id="AGJ63239.1"/>
    </source>
</evidence>
<gene>
    <name evidence="2" type="ORF">SiL_1793</name>
</gene>
<keyword evidence="1" id="KW-0812">Transmembrane</keyword>
<dbReference type="AlphaFoldDB" id="M9U8A3"/>
<keyword evidence="1" id="KW-1133">Transmembrane helix</keyword>
<organism>
    <name type="scientific">Saccharolobus islandicus LAL14/1</name>
    <dbReference type="NCBI Taxonomy" id="1241935"/>
    <lineage>
        <taxon>Archaea</taxon>
        <taxon>Thermoproteota</taxon>
        <taxon>Thermoprotei</taxon>
        <taxon>Sulfolobales</taxon>
        <taxon>Sulfolobaceae</taxon>
        <taxon>Saccharolobus</taxon>
    </lineage>
</organism>
<feature type="transmembrane region" description="Helical" evidence="1">
    <location>
        <begin position="81"/>
        <end position="100"/>
    </location>
</feature>
<keyword evidence="1" id="KW-0472">Membrane</keyword>
<evidence type="ECO:0000313" key="3">
    <source>
        <dbReference type="Proteomes" id="UP000013006"/>
    </source>
</evidence>
<name>M9U8A3_SACIS</name>
<evidence type="ECO:0000256" key="1">
    <source>
        <dbReference type="SAM" id="Phobius"/>
    </source>
</evidence>
<dbReference type="Proteomes" id="UP000013006">
    <property type="component" value="Chromosome"/>
</dbReference>
<proteinExistence type="predicted"/>
<feature type="transmembrane region" description="Helical" evidence="1">
    <location>
        <begin position="27"/>
        <end position="44"/>
    </location>
</feature>